<reference evidence="1" key="1">
    <citation type="journal article" date="2013" name="BMC Genomics">
        <title>Unscrambling butterfly oogenesis.</title>
        <authorList>
            <person name="Carter J.M."/>
            <person name="Baker S.C."/>
            <person name="Pink R."/>
            <person name="Carter D.R."/>
            <person name="Collins A."/>
            <person name="Tomlin J."/>
            <person name="Gibbs M."/>
            <person name="Breuker C.J."/>
        </authorList>
    </citation>
    <scope>NUCLEOTIDE SEQUENCE</scope>
    <source>
        <tissue evidence="1">Ovary</tissue>
    </source>
</reference>
<proteinExistence type="predicted"/>
<organism evidence="1">
    <name type="scientific">Pararge aegeria</name>
    <name type="common">speckled wood butterfly</name>
    <dbReference type="NCBI Taxonomy" id="116150"/>
    <lineage>
        <taxon>Eukaryota</taxon>
        <taxon>Metazoa</taxon>
        <taxon>Ecdysozoa</taxon>
        <taxon>Arthropoda</taxon>
        <taxon>Hexapoda</taxon>
        <taxon>Insecta</taxon>
        <taxon>Pterygota</taxon>
        <taxon>Neoptera</taxon>
        <taxon>Endopterygota</taxon>
        <taxon>Lepidoptera</taxon>
        <taxon>Glossata</taxon>
        <taxon>Ditrysia</taxon>
        <taxon>Papilionoidea</taxon>
        <taxon>Nymphalidae</taxon>
        <taxon>Satyrinae</taxon>
        <taxon>Satyrini</taxon>
        <taxon>Parargina</taxon>
        <taxon>Pararge</taxon>
    </lineage>
</organism>
<reference evidence="1" key="2">
    <citation type="submission" date="2013-05" db="EMBL/GenBank/DDBJ databases">
        <authorList>
            <person name="Carter J.-M."/>
            <person name="Baker S.C."/>
            <person name="Pink R."/>
            <person name="Carter D.R.F."/>
            <person name="Collins A."/>
            <person name="Tomlin J."/>
            <person name="Gibbs M."/>
            <person name="Breuker C.J."/>
        </authorList>
    </citation>
    <scope>NUCLEOTIDE SEQUENCE</scope>
    <source>
        <tissue evidence="1">Ovary</tissue>
    </source>
</reference>
<name>S4PWL2_9NEOP</name>
<accession>S4PWL2</accession>
<dbReference type="EMBL" id="GAIX01006593">
    <property type="protein sequence ID" value="JAA85967.1"/>
    <property type="molecule type" value="Transcribed_RNA"/>
</dbReference>
<protein>
    <submittedName>
        <fullName evidence="1">Uncharacterized protein</fullName>
    </submittedName>
</protein>
<dbReference type="AlphaFoldDB" id="S4PWL2"/>
<sequence length="110" mass="12995">MQFQCCKHCKSCSWAYVSIHLQRYYKLVTTTLVCGSTLRPHVCYNLLTDHVSAVITVYFFNRKLNDSTRSALNGFYNILYYSYIKLHYYLNQDNKHYIVNNPSPVYTDIS</sequence>
<evidence type="ECO:0000313" key="1">
    <source>
        <dbReference type="EMBL" id="JAA85967.1"/>
    </source>
</evidence>